<protein>
    <submittedName>
        <fullName evidence="2">Uncharacterized protein</fullName>
    </submittedName>
</protein>
<feature type="compositionally biased region" description="Basic and acidic residues" evidence="1">
    <location>
        <begin position="118"/>
        <end position="130"/>
    </location>
</feature>
<name>I0Z8G4_COCSC</name>
<feature type="region of interest" description="Disordered" evidence="1">
    <location>
        <begin position="86"/>
        <end position="130"/>
    </location>
</feature>
<accession>I0Z8G4</accession>
<sequence length="130" mass="13872">MLSKGCLALRQSVASLPFKPLGSVACSNLRLFSGKIDNADDAKKAKEAVGMEKPLGKEGAESMEPAGVMENKQGAAEEYSELIGKHKQQNEKMLKGAKPADLYRENAKATSAANAKPGGDDLLDKQTHDR</sequence>
<dbReference type="Proteomes" id="UP000007264">
    <property type="component" value="Unassembled WGS sequence"/>
</dbReference>
<proteinExistence type="predicted"/>
<keyword evidence="3" id="KW-1185">Reference proteome</keyword>
<comment type="caution">
    <text evidence="2">The sequence shown here is derived from an EMBL/GenBank/DDBJ whole genome shotgun (WGS) entry which is preliminary data.</text>
</comment>
<dbReference type="AlphaFoldDB" id="I0Z8G4"/>
<organism evidence="2 3">
    <name type="scientific">Coccomyxa subellipsoidea (strain C-169)</name>
    <name type="common">Green microalga</name>
    <dbReference type="NCBI Taxonomy" id="574566"/>
    <lineage>
        <taxon>Eukaryota</taxon>
        <taxon>Viridiplantae</taxon>
        <taxon>Chlorophyta</taxon>
        <taxon>core chlorophytes</taxon>
        <taxon>Trebouxiophyceae</taxon>
        <taxon>Trebouxiophyceae incertae sedis</taxon>
        <taxon>Coccomyxaceae</taxon>
        <taxon>Coccomyxa</taxon>
        <taxon>Coccomyxa subellipsoidea</taxon>
    </lineage>
</organism>
<dbReference type="RefSeq" id="XP_005651477.1">
    <property type="nucleotide sequence ID" value="XM_005651420.1"/>
</dbReference>
<dbReference type="KEGG" id="csl:COCSUDRAFT_39882"/>
<feature type="region of interest" description="Disordered" evidence="1">
    <location>
        <begin position="47"/>
        <end position="66"/>
    </location>
</feature>
<dbReference type="EMBL" id="AGSI01000002">
    <property type="protein sequence ID" value="EIE26933.1"/>
    <property type="molecule type" value="Genomic_DNA"/>
</dbReference>
<evidence type="ECO:0000313" key="2">
    <source>
        <dbReference type="EMBL" id="EIE26933.1"/>
    </source>
</evidence>
<feature type="compositionally biased region" description="Basic and acidic residues" evidence="1">
    <location>
        <begin position="47"/>
        <end position="60"/>
    </location>
</feature>
<evidence type="ECO:0000313" key="3">
    <source>
        <dbReference type="Proteomes" id="UP000007264"/>
    </source>
</evidence>
<dbReference type="GeneID" id="17044942"/>
<reference evidence="2 3" key="1">
    <citation type="journal article" date="2012" name="Genome Biol.">
        <title>The genome of the polar eukaryotic microalga coccomyxa subellipsoidea reveals traits of cold adaptation.</title>
        <authorList>
            <person name="Blanc G."/>
            <person name="Agarkova I."/>
            <person name="Grimwood J."/>
            <person name="Kuo A."/>
            <person name="Brueggeman A."/>
            <person name="Dunigan D."/>
            <person name="Gurnon J."/>
            <person name="Ladunga I."/>
            <person name="Lindquist E."/>
            <person name="Lucas S."/>
            <person name="Pangilinan J."/>
            <person name="Proschold T."/>
            <person name="Salamov A."/>
            <person name="Schmutz J."/>
            <person name="Weeks D."/>
            <person name="Yamada T."/>
            <person name="Claverie J.M."/>
            <person name="Grigoriev I."/>
            <person name="Van Etten J."/>
            <person name="Lomsadze A."/>
            <person name="Borodovsky M."/>
        </authorList>
    </citation>
    <scope>NUCLEOTIDE SEQUENCE [LARGE SCALE GENOMIC DNA]</scope>
    <source>
        <strain evidence="2 3">C-169</strain>
    </source>
</reference>
<gene>
    <name evidence="2" type="ORF">COCSUDRAFT_39882</name>
</gene>
<dbReference type="OrthoDB" id="10422944at2759"/>
<evidence type="ECO:0000256" key="1">
    <source>
        <dbReference type="SAM" id="MobiDB-lite"/>
    </source>
</evidence>